<feature type="transmembrane region" description="Helical" evidence="1">
    <location>
        <begin position="232"/>
        <end position="248"/>
    </location>
</feature>
<keyword evidence="1" id="KW-0812">Transmembrane</keyword>
<protein>
    <submittedName>
        <fullName evidence="3">Acyltransferase</fullName>
    </submittedName>
</protein>
<accession>A0A4Y9QRM9</accession>
<dbReference type="InterPro" id="IPR002656">
    <property type="entry name" value="Acyl_transf_3_dom"/>
</dbReference>
<dbReference type="GO" id="GO:0016020">
    <property type="term" value="C:membrane"/>
    <property type="evidence" value="ECO:0007669"/>
    <property type="project" value="TreeGrafter"/>
</dbReference>
<feature type="transmembrane region" description="Helical" evidence="1">
    <location>
        <begin position="85"/>
        <end position="103"/>
    </location>
</feature>
<dbReference type="Proteomes" id="UP000298127">
    <property type="component" value="Unassembled WGS sequence"/>
</dbReference>
<sequence>MTTETGTAHASRLDAITGLRWWAAFVVFGYHMLVFAPLPAIASSLLQFGFFGVTFFFVLSGFVLTWSMRPGTPKSTFYWRRFARIWPLAFVTLLLAIPVFYSFSPDPAQWWVKPFSAGILMLSVFLLQGWSRDPAILFSGNPAAWTLTIESFFYALHPFVSPLVSRLGKRGALVAAGGVVLFAVATRVAIELAPTSWLAQLPWPILRVNEFLLGMCLAWAMRQGWRPRMHPIVPAIAIVAYFVVIVGLEGVDAFRPAYIVVSPYTSEVVTVLCAALIVITASANLRGKAGWVASRPMVALGEWSFAFYLVHATIIYTALSLLGPQPPRWANLGWFAALLVLAIAAAAALHLWVEKPVESRLRRWQQGVVSARRARQDPAIAEG</sequence>
<keyword evidence="1" id="KW-0472">Membrane</keyword>
<feature type="domain" description="Acyltransferase 3" evidence="2">
    <location>
        <begin position="15"/>
        <end position="349"/>
    </location>
</feature>
<keyword evidence="1" id="KW-1133">Transmembrane helix</keyword>
<evidence type="ECO:0000313" key="3">
    <source>
        <dbReference type="EMBL" id="TFV94940.1"/>
    </source>
</evidence>
<feature type="transmembrane region" description="Helical" evidence="1">
    <location>
        <begin position="172"/>
        <end position="190"/>
    </location>
</feature>
<evidence type="ECO:0000256" key="1">
    <source>
        <dbReference type="SAM" id="Phobius"/>
    </source>
</evidence>
<evidence type="ECO:0000259" key="2">
    <source>
        <dbReference type="Pfam" id="PF01757"/>
    </source>
</evidence>
<dbReference type="PANTHER" id="PTHR23028">
    <property type="entry name" value="ACETYLTRANSFERASE"/>
    <property type="match status" value="1"/>
</dbReference>
<organism evidence="3 4">
    <name type="scientific">Orlajensenia leifsoniae</name>
    <dbReference type="NCBI Taxonomy" id="2561933"/>
    <lineage>
        <taxon>Bacteria</taxon>
        <taxon>Bacillati</taxon>
        <taxon>Actinomycetota</taxon>
        <taxon>Actinomycetes</taxon>
        <taxon>Micrococcales</taxon>
        <taxon>Microbacteriaceae</taxon>
        <taxon>Orlajensenia</taxon>
    </lineage>
</organism>
<dbReference type="InterPro" id="IPR050879">
    <property type="entry name" value="Acyltransferase_3"/>
</dbReference>
<feature type="transmembrane region" description="Helical" evidence="1">
    <location>
        <begin position="268"/>
        <end position="285"/>
    </location>
</feature>
<comment type="caution">
    <text evidence="3">The sequence shown here is derived from an EMBL/GenBank/DDBJ whole genome shotgun (WGS) entry which is preliminary data.</text>
</comment>
<feature type="transmembrane region" description="Helical" evidence="1">
    <location>
        <begin position="45"/>
        <end position="65"/>
    </location>
</feature>
<proteinExistence type="predicted"/>
<keyword evidence="4" id="KW-1185">Reference proteome</keyword>
<name>A0A4Y9QRM9_9MICO</name>
<dbReference type="AlphaFoldDB" id="A0A4Y9QRM9"/>
<evidence type="ECO:0000313" key="4">
    <source>
        <dbReference type="Proteomes" id="UP000298127"/>
    </source>
</evidence>
<dbReference type="EMBL" id="SPQZ01000008">
    <property type="protein sequence ID" value="TFV94940.1"/>
    <property type="molecule type" value="Genomic_DNA"/>
</dbReference>
<dbReference type="PANTHER" id="PTHR23028:SF53">
    <property type="entry name" value="ACYL_TRANSF_3 DOMAIN-CONTAINING PROTEIN"/>
    <property type="match status" value="1"/>
</dbReference>
<keyword evidence="3" id="KW-0012">Acyltransferase</keyword>
<feature type="transmembrane region" description="Helical" evidence="1">
    <location>
        <begin position="142"/>
        <end position="160"/>
    </location>
</feature>
<dbReference type="Pfam" id="PF01757">
    <property type="entry name" value="Acyl_transf_3"/>
    <property type="match status" value="1"/>
</dbReference>
<feature type="transmembrane region" description="Helical" evidence="1">
    <location>
        <begin position="331"/>
        <end position="353"/>
    </location>
</feature>
<feature type="transmembrane region" description="Helical" evidence="1">
    <location>
        <begin position="297"/>
        <end position="319"/>
    </location>
</feature>
<feature type="transmembrane region" description="Helical" evidence="1">
    <location>
        <begin position="110"/>
        <end position="130"/>
    </location>
</feature>
<reference evidence="3 4" key="1">
    <citation type="journal article" date="2018" name="J. Microbiol.">
        <title>Leifsonia flava sp. nov., a novel actinobacterium isolated from the rhizosphere of Aquilegia viridiflora.</title>
        <authorList>
            <person name="Cai Y."/>
            <person name="Tao W.Z."/>
            <person name="Ma Y.J."/>
            <person name="Cheng J."/>
            <person name="Zhang M.Y."/>
            <person name="Zhang Y.X."/>
        </authorList>
    </citation>
    <scope>NUCLEOTIDE SEQUENCE [LARGE SCALE GENOMIC DNA]</scope>
    <source>
        <strain evidence="3 4">SYP-B2174</strain>
    </source>
</reference>
<feature type="transmembrane region" description="Helical" evidence="1">
    <location>
        <begin position="19"/>
        <end position="38"/>
    </location>
</feature>
<dbReference type="RefSeq" id="WP_135121539.1">
    <property type="nucleotide sequence ID" value="NZ_SPQZ01000008.1"/>
</dbReference>
<keyword evidence="3" id="KW-0808">Transferase</keyword>
<gene>
    <name evidence="3" type="ORF">E4M00_16255</name>
</gene>
<dbReference type="GO" id="GO:0016747">
    <property type="term" value="F:acyltransferase activity, transferring groups other than amino-acyl groups"/>
    <property type="evidence" value="ECO:0007669"/>
    <property type="project" value="InterPro"/>
</dbReference>
<dbReference type="GO" id="GO:0009103">
    <property type="term" value="P:lipopolysaccharide biosynthetic process"/>
    <property type="evidence" value="ECO:0007669"/>
    <property type="project" value="TreeGrafter"/>
</dbReference>